<protein>
    <submittedName>
        <fullName evidence="1">Uncharacterized protein</fullName>
    </submittedName>
</protein>
<proteinExistence type="predicted"/>
<reference evidence="1" key="2">
    <citation type="submission" date="2021-04" db="EMBL/GenBank/DDBJ databases">
        <authorList>
            <person name="Gilroy R."/>
        </authorList>
    </citation>
    <scope>NUCLEOTIDE SEQUENCE</scope>
    <source>
        <strain evidence="1">ChiSxjej3B15-24422</strain>
    </source>
</reference>
<name>A0A9D1YPA7_9FIRM</name>
<dbReference type="Proteomes" id="UP000824007">
    <property type="component" value="Unassembled WGS sequence"/>
</dbReference>
<accession>A0A9D1YPA7</accession>
<reference evidence="1" key="1">
    <citation type="journal article" date="2021" name="PeerJ">
        <title>Extensive microbial diversity within the chicken gut microbiome revealed by metagenomics and culture.</title>
        <authorList>
            <person name="Gilroy R."/>
            <person name="Ravi A."/>
            <person name="Getino M."/>
            <person name="Pursley I."/>
            <person name="Horton D.L."/>
            <person name="Alikhan N.F."/>
            <person name="Baker D."/>
            <person name="Gharbi K."/>
            <person name="Hall N."/>
            <person name="Watson M."/>
            <person name="Adriaenssens E.M."/>
            <person name="Foster-Nyarko E."/>
            <person name="Jarju S."/>
            <person name="Secka A."/>
            <person name="Antonio M."/>
            <person name="Oren A."/>
            <person name="Chaudhuri R.R."/>
            <person name="La Ragione R."/>
            <person name="Hildebrand F."/>
            <person name="Pallen M.J."/>
        </authorList>
    </citation>
    <scope>NUCLEOTIDE SEQUENCE</scope>
    <source>
        <strain evidence="1">ChiSxjej3B15-24422</strain>
    </source>
</reference>
<evidence type="ECO:0000313" key="1">
    <source>
        <dbReference type="EMBL" id="HIY60510.1"/>
    </source>
</evidence>
<dbReference type="AlphaFoldDB" id="A0A9D1YPA7"/>
<organism evidence="1 2">
    <name type="scientific">Candidatus Eisenbergiella pullistercoris</name>
    <dbReference type="NCBI Taxonomy" id="2838555"/>
    <lineage>
        <taxon>Bacteria</taxon>
        <taxon>Bacillati</taxon>
        <taxon>Bacillota</taxon>
        <taxon>Clostridia</taxon>
        <taxon>Lachnospirales</taxon>
        <taxon>Lachnospiraceae</taxon>
        <taxon>Eisenbergiella</taxon>
    </lineage>
</organism>
<comment type="caution">
    <text evidence="1">The sequence shown here is derived from an EMBL/GenBank/DDBJ whole genome shotgun (WGS) entry which is preliminary data.</text>
</comment>
<sequence length="236" mass="27268">MTAERELALKYLPVFMLDEKEPFDMKAVGYTIFSSDLRSDSFPKRVIAADWEKTDCVIEYEIWFDYDIQHLYELEHVWVYVGKDGGVQKAEGSFHGKYLNQVNLDTGKPPLDENGRVCVYLQPGKHAVLSDPRLVRLVPQWQESCGELAGLDGVPLPEMFQDVMAVPDEAAQEMVHRYIRKNFSFEPSLRFVPFFPETFLPEKELLLPWPELKASVPKRLQKELWRIAEAEKSGRG</sequence>
<gene>
    <name evidence="1" type="ORF">H9831_07535</name>
</gene>
<evidence type="ECO:0000313" key="2">
    <source>
        <dbReference type="Proteomes" id="UP000824007"/>
    </source>
</evidence>
<dbReference type="EMBL" id="DXDD01000094">
    <property type="protein sequence ID" value="HIY60510.1"/>
    <property type="molecule type" value="Genomic_DNA"/>
</dbReference>